<comment type="similarity">
    <text evidence="2">Belongs to the VTI1 family.</text>
</comment>
<feature type="domain" description="Vesicle transport v-SNARE N-terminal" evidence="10">
    <location>
        <begin position="14"/>
        <end position="67"/>
    </location>
</feature>
<dbReference type="GO" id="GO:0000149">
    <property type="term" value="F:SNARE binding"/>
    <property type="evidence" value="ECO:0007669"/>
    <property type="project" value="TreeGrafter"/>
</dbReference>
<dbReference type="GO" id="GO:0005789">
    <property type="term" value="C:endoplasmic reticulum membrane"/>
    <property type="evidence" value="ECO:0007669"/>
    <property type="project" value="TreeGrafter"/>
</dbReference>
<evidence type="ECO:0000256" key="9">
    <source>
        <dbReference type="SAM" id="Phobius"/>
    </source>
</evidence>
<evidence type="ECO:0000256" key="7">
    <source>
        <dbReference type="ARBA" id="ARBA00023054"/>
    </source>
</evidence>
<dbReference type="GO" id="GO:0031201">
    <property type="term" value="C:SNARE complex"/>
    <property type="evidence" value="ECO:0007669"/>
    <property type="project" value="TreeGrafter"/>
</dbReference>
<comment type="subcellular location">
    <subcellularLocation>
        <location evidence="1">Membrane</location>
        <topology evidence="1">Single-pass type IV membrane protein</topology>
    </subcellularLocation>
</comment>
<sequence>MPVEIRRRSHERGIFEGYKSQYSEIFDSLSQKCTSAAALEGEQRRQKVLEIRSEIEDAELLVKFLEIIKLRDLLARKTEELGSSILEDLHKQRQSLLHAHNSLHGVDENRGQSKKILAGMSKRIDSNKWIIGGVIAALAFAIIIILYFKFSH</sequence>
<dbReference type="OrthoDB" id="430637at2759"/>
<keyword evidence="7" id="KW-0175">Coiled coil</keyword>
<evidence type="ECO:0000256" key="1">
    <source>
        <dbReference type="ARBA" id="ARBA00004211"/>
    </source>
</evidence>
<organism evidence="11 12">
    <name type="scientific">Rhynchospora breviuscula</name>
    <dbReference type="NCBI Taxonomy" id="2022672"/>
    <lineage>
        <taxon>Eukaryota</taxon>
        <taxon>Viridiplantae</taxon>
        <taxon>Streptophyta</taxon>
        <taxon>Embryophyta</taxon>
        <taxon>Tracheophyta</taxon>
        <taxon>Spermatophyta</taxon>
        <taxon>Magnoliopsida</taxon>
        <taxon>Liliopsida</taxon>
        <taxon>Poales</taxon>
        <taxon>Cyperaceae</taxon>
        <taxon>Cyperoideae</taxon>
        <taxon>Rhynchosporeae</taxon>
        <taxon>Rhynchospora</taxon>
    </lineage>
</organism>
<evidence type="ECO:0000256" key="3">
    <source>
        <dbReference type="ARBA" id="ARBA00022448"/>
    </source>
</evidence>
<dbReference type="SUPFAM" id="SSF47661">
    <property type="entry name" value="t-snare proteins"/>
    <property type="match status" value="1"/>
</dbReference>
<evidence type="ECO:0000259" key="10">
    <source>
        <dbReference type="Pfam" id="PF05008"/>
    </source>
</evidence>
<name>A0A9Q0CLV5_9POAL</name>
<dbReference type="Pfam" id="PF12352">
    <property type="entry name" value="V-SNARE_C"/>
    <property type="match status" value="1"/>
</dbReference>
<dbReference type="GO" id="GO:0006886">
    <property type="term" value="P:intracellular protein transport"/>
    <property type="evidence" value="ECO:0007669"/>
    <property type="project" value="InterPro"/>
</dbReference>
<keyword evidence="6 9" id="KW-1133">Transmembrane helix</keyword>
<dbReference type="GO" id="GO:0031902">
    <property type="term" value="C:late endosome membrane"/>
    <property type="evidence" value="ECO:0007669"/>
    <property type="project" value="TreeGrafter"/>
</dbReference>
<accession>A0A9Q0CLV5</accession>
<keyword evidence="4 9" id="KW-0812">Transmembrane</keyword>
<keyword evidence="12" id="KW-1185">Reference proteome</keyword>
<dbReference type="InterPro" id="IPR038407">
    <property type="entry name" value="v-SNARE_N_sf"/>
</dbReference>
<dbReference type="SUPFAM" id="SSF58038">
    <property type="entry name" value="SNARE fusion complex"/>
    <property type="match status" value="1"/>
</dbReference>
<evidence type="ECO:0000256" key="5">
    <source>
        <dbReference type="ARBA" id="ARBA00022927"/>
    </source>
</evidence>
<proteinExistence type="inferred from homology"/>
<evidence type="ECO:0000256" key="6">
    <source>
        <dbReference type="ARBA" id="ARBA00022989"/>
    </source>
</evidence>
<dbReference type="PANTHER" id="PTHR21230:SF26">
    <property type="entry name" value="VESICLE TRANSPORT THROUGH INTERACTION WITH T-SNARES HOMOLOG 1A"/>
    <property type="match status" value="1"/>
</dbReference>
<evidence type="ECO:0000313" key="11">
    <source>
        <dbReference type="EMBL" id="KAJ1696377.1"/>
    </source>
</evidence>
<dbReference type="GO" id="GO:0012507">
    <property type="term" value="C:ER to Golgi transport vesicle membrane"/>
    <property type="evidence" value="ECO:0007669"/>
    <property type="project" value="TreeGrafter"/>
</dbReference>
<dbReference type="FunFam" id="1.20.5.110:FF:000002">
    <property type="entry name" value="Vesicle transport through interaction with t-SNAREsB"/>
    <property type="match status" value="1"/>
</dbReference>
<gene>
    <name evidence="11" type="ORF">LUZ63_004889</name>
</gene>
<protein>
    <recommendedName>
        <fullName evidence="10">Vesicle transport v-SNARE N-terminal domain-containing protein</fullName>
    </recommendedName>
</protein>
<feature type="transmembrane region" description="Helical" evidence="9">
    <location>
        <begin position="129"/>
        <end position="148"/>
    </location>
</feature>
<dbReference type="Gene3D" id="1.20.58.400">
    <property type="entry name" value="t-snare proteins"/>
    <property type="match status" value="1"/>
</dbReference>
<keyword evidence="8 9" id="KW-0472">Membrane</keyword>
<dbReference type="Pfam" id="PF05008">
    <property type="entry name" value="V-SNARE"/>
    <property type="match status" value="1"/>
</dbReference>
<dbReference type="GO" id="GO:0006906">
    <property type="term" value="P:vesicle fusion"/>
    <property type="evidence" value="ECO:0007669"/>
    <property type="project" value="TreeGrafter"/>
</dbReference>
<dbReference type="Gene3D" id="1.20.5.110">
    <property type="match status" value="1"/>
</dbReference>
<evidence type="ECO:0000313" key="12">
    <source>
        <dbReference type="Proteomes" id="UP001151287"/>
    </source>
</evidence>
<dbReference type="GO" id="GO:0005794">
    <property type="term" value="C:Golgi apparatus"/>
    <property type="evidence" value="ECO:0007669"/>
    <property type="project" value="TreeGrafter"/>
</dbReference>
<dbReference type="EMBL" id="JAMQYH010000002">
    <property type="protein sequence ID" value="KAJ1696377.1"/>
    <property type="molecule type" value="Genomic_DNA"/>
</dbReference>
<keyword evidence="3" id="KW-0813">Transport</keyword>
<dbReference type="PANTHER" id="PTHR21230">
    <property type="entry name" value="VESICLE TRANSPORT V-SNARE PROTEIN VTI1-RELATED"/>
    <property type="match status" value="1"/>
</dbReference>
<evidence type="ECO:0000256" key="8">
    <source>
        <dbReference type="ARBA" id="ARBA00023136"/>
    </source>
</evidence>
<comment type="caution">
    <text evidence="11">The sequence shown here is derived from an EMBL/GenBank/DDBJ whole genome shotgun (WGS) entry which is preliminary data.</text>
</comment>
<dbReference type="Proteomes" id="UP001151287">
    <property type="component" value="Unassembled WGS sequence"/>
</dbReference>
<evidence type="ECO:0000256" key="4">
    <source>
        <dbReference type="ARBA" id="ARBA00022692"/>
    </source>
</evidence>
<keyword evidence="5" id="KW-0653">Protein transport</keyword>
<reference evidence="11" key="1">
    <citation type="journal article" date="2022" name="Cell">
        <title>Repeat-based holocentromeres influence genome architecture and karyotype evolution.</title>
        <authorList>
            <person name="Hofstatter P.G."/>
            <person name="Thangavel G."/>
            <person name="Lux T."/>
            <person name="Neumann P."/>
            <person name="Vondrak T."/>
            <person name="Novak P."/>
            <person name="Zhang M."/>
            <person name="Costa L."/>
            <person name="Castellani M."/>
            <person name="Scott A."/>
            <person name="Toegelov H."/>
            <person name="Fuchs J."/>
            <person name="Mata-Sucre Y."/>
            <person name="Dias Y."/>
            <person name="Vanzela A.L.L."/>
            <person name="Huettel B."/>
            <person name="Almeida C.C.S."/>
            <person name="Simkova H."/>
            <person name="Souza G."/>
            <person name="Pedrosa-Harand A."/>
            <person name="Macas J."/>
            <person name="Mayer K.F.X."/>
            <person name="Houben A."/>
            <person name="Marques A."/>
        </authorList>
    </citation>
    <scope>NUCLEOTIDE SEQUENCE</scope>
    <source>
        <strain evidence="11">RhyBre1mFocal</strain>
    </source>
</reference>
<dbReference type="AlphaFoldDB" id="A0A9Q0CLV5"/>
<dbReference type="GO" id="GO:0005484">
    <property type="term" value="F:SNAP receptor activity"/>
    <property type="evidence" value="ECO:0007669"/>
    <property type="project" value="TreeGrafter"/>
</dbReference>
<dbReference type="InterPro" id="IPR010989">
    <property type="entry name" value="SNARE"/>
</dbReference>
<evidence type="ECO:0000256" key="2">
    <source>
        <dbReference type="ARBA" id="ARBA00006108"/>
    </source>
</evidence>
<dbReference type="InterPro" id="IPR007705">
    <property type="entry name" value="Vesicle_trsprt_v-SNARE_N"/>
</dbReference>